<evidence type="ECO:0000313" key="3">
    <source>
        <dbReference type="Proteomes" id="UP000199073"/>
    </source>
</evidence>
<protein>
    <submittedName>
        <fullName evidence="2">3-hydroxyacyl-[acyl-carrier-protein] dehydratase</fullName>
    </submittedName>
</protein>
<dbReference type="SUPFAM" id="SSF54637">
    <property type="entry name" value="Thioesterase/thiol ester dehydrase-isomerase"/>
    <property type="match status" value="1"/>
</dbReference>
<dbReference type="STRING" id="91360.SAMN05660330_02931"/>
<dbReference type="EMBL" id="FNJI01000022">
    <property type="protein sequence ID" value="SDP49107.1"/>
    <property type="molecule type" value="Genomic_DNA"/>
</dbReference>
<accession>A0A1H0T4W2</accession>
<feature type="region of interest" description="Disordered" evidence="1">
    <location>
        <begin position="1"/>
        <end position="25"/>
    </location>
</feature>
<dbReference type="InterPro" id="IPR029069">
    <property type="entry name" value="HotDog_dom_sf"/>
</dbReference>
<dbReference type="Proteomes" id="UP000199073">
    <property type="component" value="Unassembled WGS sequence"/>
</dbReference>
<dbReference type="Gene3D" id="3.10.129.10">
    <property type="entry name" value="Hotdog Thioesterase"/>
    <property type="match status" value="1"/>
</dbReference>
<name>A0A1H0T4W2_9BACT</name>
<organism evidence="2 3">
    <name type="scientific">Desulforhopalus singaporensis</name>
    <dbReference type="NCBI Taxonomy" id="91360"/>
    <lineage>
        <taxon>Bacteria</taxon>
        <taxon>Pseudomonadati</taxon>
        <taxon>Thermodesulfobacteriota</taxon>
        <taxon>Desulfobulbia</taxon>
        <taxon>Desulfobulbales</taxon>
        <taxon>Desulfocapsaceae</taxon>
        <taxon>Desulforhopalus</taxon>
    </lineage>
</organism>
<sequence>MSCDELKPQRKAELPQDGGQYLPHRPPMRFVDTLLERSGERAVASGVMPASGICFDDQFIFPEYFVEVVAQAVAMANGYDAACAGEKMSGGMLVGIDTFRFSGSVSPGAELKIVTEKTFEFGAVRIIHGEVFCDGRLVAEGDIKVWEDPG</sequence>
<reference evidence="2 3" key="1">
    <citation type="submission" date="2016-10" db="EMBL/GenBank/DDBJ databases">
        <authorList>
            <person name="de Groot N.N."/>
        </authorList>
    </citation>
    <scope>NUCLEOTIDE SEQUENCE [LARGE SCALE GENOMIC DNA]</scope>
    <source>
        <strain evidence="2 3">DSM 12130</strain>
    </source>
</reference>
<dbReference type="RefSeq" id="WP_245695162.1">
    <property type="nucleotide sequence ID" value="NZ_FNJI01000022.1"/>
</dbReference>
<dbReference type="InterPro" id="IPR016776">
    <property type="entry name" value="ApeP-like_dehydratase"/>
</dbReference>
<evidence type="ECO:0000313" key="2">
    <source>
        <dbReference type="EMBL" id="SDP49107.1"/>
    </source>
</evidence>
<evidence type="ECO:0000256" key="1">
    <source>
        <dbReference type="SAM" id="MobiDB-lite"/>
    </source>
</evidence>
<feature type="compositionally biased region" description="Basic and acidic residues" evidence="1">
    <location>
        <begin position="1"/>
        <end position="14"/>
    </location>
</feature>
<gene>
    <name evidence="2" type="ORF">SAMN05660330_02931</name>
</gene>
<proteinExistence type="predicted"/>
<dbReference type="Pfam" id="PF22817">
    <property type="entry name" value="ApeP-like"/>
    <property type="match status" value="1"/>
</dbReference>
<dbReference type="AlphaFoldDB" id="A0A1H0T4W2"/>
<keyword evidence="3" id="KW-1185">Reference proteome</keyword>